<dbReference type="InterPro" id="IPR002035">
    <property type="entry name" value="VWF_A"/>
</dbReference>
<dbReference type="CDD" id="cd00198">
    <property type="entry name" value="vWFA"/>
    <property type="match status" value="1"/>
</dbReference>
<dbReference type="SMART" id="SM00327">
    <property type="entry name" value="VWA"/>
    <property type="match status" value="1"/>
</dbReference>
<evidence type="ECO:0000256" key="1">
    <source>
        <dbReference type="SAM" id="MobiDB-lite"/>
    </source>
</evidence>
<evidence type="ECO:0000313" key="5">
    <source>
        <dbReference type="Proteomes" id="UP001458946"/>
    </source>
</evidence>
<feature type="domain" description="VWFA" evidence="3">
    <location>
        <begin position="13"/>
        <end position="178"/>
    </location>
</feature>
<protein>
    <recommendedName>
        <fullName evidence="3">VWFA domain-containing protein</fullName>
    </recommendedName>
</protein>
<feature type="transmembrane region" description="Helical" evidence="2">
    <location>
        <begin position="405"/>
        <end position="429"/>
    </location>
</feature>
<feature type="region of interest" description="Disordered" evidence="1">
    <location>
        <begin position="375"/>
        <end position="395"/>
    </location>
</feature>
<evidence type="ECO:0000313" key="4">
    <source>
        <dbReference type="EMBL" id="GAA5501498.1"/>
    </source>
</evidence>
<reference evidence="4 5" key="1">
    <citation type="submission" date="2024-02" db="EMBL/GenBank/DDBJ databases">
        <title>Deinococcus xinjiangensis NBRC 107630.</title>
        <authorList>
            <person name="Ichikawa N."/>
            <person name="Katano-Makiyama Y."/>
            <person name="Hidaka K."/>
        </authorList>
    </citation>
    <scope>NUCLEOTIDE SEQUENCE [LARGE SCALE GENOMIC DNA]</scope>
    <source>
        <strain evidence="4 5">NBRC 107630</strain>
    </source>
</reference>
<gene>
    <name evidence="4" type="ORF">Dxin01_01230</name>
</gene>
<keyword evidence="2" id="KW-1133">Transmembrane helix</keyword>
<dbReference type="Gene3D" id="3.40.50.410">
    <property type="entry name" value="von Willebrand factor, type A domain"/>
    <property type="match status" value="1"/>
</dbReference>
<dbReference type="Pfam" id="PF13519">
    <property type="entry name" value="VWA_2"/>
    <property type="match status" value="1"/>
</dbReference>
<organism evidence="4 5">
    <name type="scientific">Deinococcus xinjiangensis</name>
    <dbReference type="NCBI Taxonomy" id="457454"/>
    <lineage>
        <taxon>Bacteria</taxon>
        <taxon>Thermotogati</taxon>
        <taxon>Deinococcota</taxon>
        <taxon>Deinococci</taxon>
        <taxon>Deinococcales</taxon>
        <taxon>Deinococcaceae</taxon>
        <taxon>Deinococcus</taxon>
    </lineage>
</organism>
<keyword evidence="5" id="KW-1185">Reference proteome</keyword>
<keyword evidence="2" id="KW-0812">Transmembrane</keyword>
<name>A0ABP9VBT0_9DEIO</name>
<evidence type="ECO:0000256" key="2">
    <source>
        <dbReference type="SAM" id="Phobius"/>
    </source>
</evidence>
<dbReference type="InterPro" id="IPR036465">
    <property type="entry name" value="vWFA_dom_sf"/>
</dbReference>
<comment type="caution">
    <text evidence="4">The sequence shown here is derived from an EMBL/GenBank/DDBJ whole genome shotgun (WGS) entry which is preliminary data.</text>
</comment>
<dbReference type="EMBL" id="BAABRN010000010">
    <property type="protein sequence ID" value="GAA5501498.1"/>
    <property type="molecule type" value="Genomic_DNA"/>
</dbReference>
<proteinExistence type="predicted"/>
<dbReference type="SUPFAM" id="SSF53300">
    <property type="entry name" value="vWA-like"/>
    <property type="match status" value="1"/>
</dbReference>
<accession>A0ABP9VBT0</accession>
<keyword evidence="2" id="KW-0472">Membrane</keyword>
<dbReference type="Proteomes" id="UP001458946">
    <property type="component" value="Unassembled WGS sequence"/>
</dbReference>
<evidence type="ECO:0000259" key="3">
    <source>
        <dbReference type="SMART" id="SM00327"/>
    </source>
</evidence>
<sequence>MACALPAGTLPTQTRAVFLLDTSGSMRGIGDGRANIFGQVKRSVLNYVKAAQPDQLEIMTFDSGIRTRRSYDLPAAMPRFETDLSALSADGRNTHLYRSLEAALKPLQGADQYITNVYVMTDGIDNDRTRRVNAQQALSAFAKRGPLDSLTYIALGTDIPKDAADALRGSDYASGLTLPVGQAPDLVGGGLGTATATASDPAHIPAPFPDGTPLTLASAVRGLGLSAQTAQGGQTSLHAPARLPFGTPALLCAPPTPPAAGSTLIGARPHRVLLSLNFGQEGSGMRWLNSGADRALNPGETVTLRFFAAPNLDLSGPKVGVSLPAGTSGLDASLERESGARFFAVKLRNTGSQVAQVVTPRLILGTGRSVELPSVSVGTGTAPAGTPPSVLAPSSDSAEVSNSRFPAWLMVLLALSVLALGLLGFWWALRRARTPRPRPMPKVTGTAVPSVKGIQYGEDRLLALVSDSGEVSSVSTPLGGPFDVGMLARVPLLSGLRAEQHIDGLRILTIPSDIEVSQGARLLQVGDVIRPGTLLGVAVAEPARAPHAPLGSLVGLGLPLTFKTEGVTLHVCGPYGVHGLTVQAGITDLGAEFNAPALLGLKVGVSGPHILLADVPAGMTLQRVSAEGVLETAPLRAGTYLPPESRLTLPPL</sequence>